<keyword evidence="2" id="KW-1185">Reference proteome</keyword>
<dbReference type="EMBL" id="JAQJAE010000002">
    <property type="protein sequence ID" value="KAJ5607412.1"/>
    <property type="molecule type" value="Genomic_DNA"/>
</dbReference>
<evidence type="ECO:0000313" key="2">
    <source>
        <dbReference type="Proteomes" id="UP001213799"/>
    </source>
</evidence>
<dbReference type="Proteomes" id="UP001213799">
    <property type="component" value="Unassembled WGS sequence"/>
</dbReference>
<accession>A0AAD6EAM3</accession>
<dbReference type="GeneID" id="81585331"/>
<sequence length="74" mass="8132">MPRVTKPPVKAAFEHRKHVVTANILVAIALTERETAVINPVAGVVLVEEPSMRGNDIQLQATHCHLPCQMPPMK</sequence>
<name>A0AAD6EAM3_9EURO</name>
<reference evidence="1" key="2">
    <citation type="submission" date="2023-01" db="EMBL/GenBank/DDBJ databases">
        <authorList>
            <person name="Petersen C."/>
        </authorList>
    </citation>
    <scope>NUCLEOTIDE SEQUENCE</scope>
    <source>
        <strain evidence="1">IBT 12815</strain>
    </source>
</reference>
<proteinExistence type="predicted"/>
<organism evidence="1 2">
    <name type="scientific">Penicillium hordei</name>
    <dbReference type="NCBI Taxonomy" id="40994"/>
    <lineage>
        <taxon>Eukaryota</taxon>
        <taxon>Fungi</taxon>
        <taxon>Dikarya</taxon>
        <taxon>Ascomycota</taxon>
        <taxon>Pezizomycotina</taxon>
        <taxon>Eurotiomycetes</taxon>
        <taxon>Eurotiomycetidae</taxon>
        <taxon>Eurotiales</taxon>
        <taxon>Aspergillaceae</taxon>
        <taxon>Penicillium</taxon>
    </lineage>
</organism>
<comment type="caution">
    <text evidence="1">The sequence shown here is derived from an EMBL/GenBank/DDBJ whole genome shotgun (WGS) entry which is preliminary data.</text>
</comment>
<reference evidence="1" key="1">
    <citation type="journal article" date="2023" name="IMA Fungus">
        <title>Comparative genomic study of the Penicillium genus elucidates a diverse pangenome and 15 lateral gene transfer events.</title>
        <authorList>
            <person name="Petersen C."/>
            <person name="Sorensen T."/>
            <person name="Nielsen M.R."/>
            <person name="Sondergaard T.E."/>
            <person name="Sorensen J.L."/>
            <person name="Fitzpatrick D.A."/>
            <person name="Frisvad J.C."/>
            <person name="Nielsen K.L."/>
        </authorList>
    </citation>
    <scope>NUCLEOTIDE SEQUENCE</scope>
    <source>
        <strain evidence="1">IBT 12815</strain>
    </source>
</reference>
<evidence type="ECO:0000313" key="1">
    <source>
        <dbReference type="EMBL" id="KAJ5607412.1"/>
    </source>
</evidence>
<dbReference type="AlphaFoldDB" id="A0AAD6EAM3"/>
<dbReference type="RefSeq" id="XP_056754837.1">
    <property type="nucleotide sequence ID" value="XM_056895089.1"/>
</dbReference>
<protein>
    <submittedName>
        <fullName evidence="1">tRNA(Ile)-lysidine/2-thiocytidine synthase</fullName>
    </submittedName>
</protein>
<gene>
    <name evidence="1" type="ORF">N7537_004031</name>
</gene>